<accession>A0A7N0TMF7</accession>
<organism evidence="2 3">
    <name type="scientific">Kalanchoe fedtschenkoi</name>
    <name type="common">Lavender scallops</name>
    <name type="synonym">South American air plant</name>
    <dbReference type="NCBI Taxonomy" id="63787"/>
    <lineage>
        <taxon>Eukaryota</taxon>
        <taxon>Viridiplantae</taxon>
        <taxon>Streptophyta</taxon>
        <taxon>Embryophyta</taxon>
        <taxon>Tracheophyta</taxon>
        <taxon>Spermatophyta</taxon>
        <taxon>Magnoliopsida</taxon>
        <taxon>eudicotyledons</taxon>
        <taxon>Gunneridae</taxon>
        <taxon>Pentapetalae</taxon>
        <taxon>Saxifragales</taxon>
        <taxon>Crassulaceae</taxon>
        <taxon>Kalanchoe</taxon>
    </lineage>
</organism>
<evidence type="ECO:0008006" key="4">
    <source>
        <dbReference type="Google" id="ProtNLM"/>
    </source>
</evidence>
<keyword evidence="3" id="KW-1185">Reference proteome</keyword>
<feature type="compositionally biased region" description="Low complexity" evidence="1">
    <location>
        <begin position="42"/>
        <end position="53"/>
    </location>
</feature>
<dbReference type="EnsemblPlants" id="Kaladp0039s0605.1.v1.1">
    <property type="protein sequence ID" value="Kaladp0039s0605.1.v1.1.CDS.1"/>
    <property type="gene ID" value="Kaladp0039s0605.v1.1"/>
</dbReference>
<reference evidence="2" key="1">
    <citation type="submission" date="2021-01" db="UniProtKB">
        <authorList>
            <consortium name="EnsemblPlants"/>
        </authorList>
    </citation>
    <scope>IDENTIFICATION</scope>
</reference>
<dbReference type="InterPro" id="IPR039620">
    <property type="entry name" value="BKI1/MAKR1/3/4"/>
</dbReference>
<dbReference type="GO" id="GO:0019210">
    <property type="term" value="F:kinase inhibitor activity"/>
    <property type="evidence" value="ECO:0007669"/>
    <property type="project" value="InterPro"/>
</dbReference>
<proteinExistence type="predicted"/>
<dbReference type="AlphaFoldDB" id="A0A7N0TMF7"/>
<dbReference type="GO" id="GO:0005886">
    <property type="term" value="C:plasma membrane"/>
    <property type="evidence" value="ECO:0007669"/>
    <property type="project" value="InterPro"/>
</dbReference>
<sequence>MANNLYPYEDSEDDFIDMEVGSYINFFDGSPPSPGEFEFQMSSNSLSKDTSTSPADELFYQGKLLPLHLPPRLQMVEKMLQRSTSHVPRADAFEDFFSTPLVTAVNTPTTTSTPFESCNISPSESFRRELNQEEYMSEYANGMSDFVTENNPAKSKAKRPKSSSLLALKLKASKAFLKSLFSKSGCSHESSAAAFRNTTQEGSVHKKAKDSSSNASKKVVAKKASFGQIQKENSICQTSAEVVIGSFGDKDGEGGGRHRRSFSGVIKHRLTTTKSISFSSTSSTSSSSSSSSDSIGFQELPCFKRSSNAGSDIEISIKGAIAHCKQSQKTRHSTTALTELQASLNMIV</sequence>
<dbReference type="PANTHER" id="PTHR33312">
    <property type="entry name" value="MEMBRANE-ASSOCIATED KINASE REGULATOR 4-RELATED"/>
    <property type="match status" value="1"/>
</dbReference>
<protein>
    <recommendedName>
        <fullName evidence="4">Membrane-associated kinase regulator 4</fullName>
    </recommendedName>
</protein>
<feature type="region of interest" description="Disordered" evidence="1">
    <location>
        <begin position="34"/>
        <end position="54"/>
    </location>
</feature>
<dbReference type="PANTHER" id="PTHR33312:SF5">
    <property type="entry name" value="MEMBRANE-ASSOCIATED KINASE REGULATOR 4-RELATED"/>
    <property type="match status" value="1"/>
</dbReference>
<evidence type="ECO:0000313" key="2">
    <source>
        <dbReference type="EnsemblPlants" id="Kaladp0039s0605.1.v1.1.CDS.1"/>
    </source>
</evidence>
<feature type="region of interest" description="Disordered" evidence="1">
    <location>
        <begin position="196"/>
        <end position="215"/>
    </location>
</feature>
<dbReference type="OMA" id="MSEYANG"/>
<evidence type="ECO:0000313" key="3">
    <source>
        <dbReference type="Proteomes" id="UP000594263"/>
    </source>
</evidence>
<evidence type="ECO:0000256" key="1">
    <source>
        <dbReference type="SAM" id="MobiDB-lite"/>
    </source>
</evidence>
<dbReference type="Proteomes" id="UP000594263">
    <property type="component" value="Unplaced"/>
</dbReference>
<dbReference type="Gramene" id="Kaladp0039s0605.1.v1.1">
    <property type="protein sequence ID" value="Kaladp0039s0605.1.v1.1.CDS.1"/>
    <property type="gene ID" value="Kaladp0039s0605.v1.1"/>
</dbReference>
<name>A0A7N0TMF7_KALFE</name>